<proteinExistence type="predicted"/>
<protein>
    <submittedName>
        <fullName evidence="1">Uncharacterized protein</fullName>
    </submittedName>
</protein>
<accession>A0A2P2J0V9</accession>
<evidence type="ECO:0000313" key="1">
    <source>
        <dbReference type="EMBL" id="MBW87128.1"/>
    </source>
</evidence>
<sequence>MTLKRIRSQWFHMLVLLPINGLIRSNMGYGKRTP</sequence>
<organism evidence="1">
    <name type="scientific">Rhizophora mucronata</name>
    <name type="common">Asiatic mangrove</name>
    <dbReference type="NCBI Taxonomy" id="61149"/>
    <lineage>
        <taxon>Eukaryota</taxon>
        <taxon>Viridiplantae</taxon>
        <taxon>Streptophyta</taxon>
        <taxon>Embryophyta</taxon>
        <taxon>Tracheophyta</taxon>
        <taxon>Spermatophyta</taxon>
        <taxon>Magnoliopsida</taxon>
        <taxon>eudicotyledons</taxon>
        <taxon>Gunneridae</taxon>
        <taxon>Pentapetalae</taxon>
        <taxon>rosids</taxon>
        <taxon>fabids</taxon>
        <taxon>Malpighiales</taxon>
        <taxon>Rhizophoraceae</taxon>
        <taxon>Rhizophora</taxon>
    </lineage>
</organism>
<reference evidence="1" key="1">
    <citation type="submission" date="2018-02" db="EMBL/GenBank/DDBJ databases">
        <title>Rhizophora mucronata_Transcriptome.</title>
        <authorList>
            <person name="Meera S.P."/>
            <person name="Sreeshan A."/>
            <person name="Augustine A."/>
        </authorList>
    </citation>
    <scope>NUCLEOTIDE SEQUENCE</scope>
    <source>
        <tissue evidence="1">Leaf</tissue>
    </source>
</reference>
<name>A0A2P2J0V9_RHIMU</name>
<dbReference type="EMBL" id="GGEC01006645">
    <property type="protein sequence ID" value="MBW87128.1"/>
    <property type="molecule type" value="Transcribed_RNA"/>
</dbReference>
<dbReference type="AlphaFoldDB" id="A0A2P2J0V9"/>